<accession>A0A3N9TBM9</accession>
<gene>
    <name evidence="1" type="ORF">EES38_21210</name>
</gene>
<evidence type="ECO:0000313" key="1">
    <source>
        <dbReference type="EMBL" id="RQW61113.1"/>
    </source>
</evidence>
<dbReference type="Proteomes" id="UP000281112">
    <property type="component" value="Unassembled WGS sequence"/>
</dbReference>
<proteinExistence type="predicted"/>
<protein>
    <submittedName>
        <fullName evidence="1">Uncharacterized protein</fullName>
    </submittedName>
</protein>
<comment type="caution">
    <text evidence="1">The sequence shown here is derived from an EMBL/GenBank/DDBJ whole genome shotgun (WGS) entry which is preliminary data.</text>
</comment>
<reference evidence="1 2" key="1">
    <citation type="submission" date="2018-11" db="EMBL/GenBank/DDBJ databases">
        <title>Vibrio LJC006 sp. nov., isolated from seawater during the bloom of the enteromorpha.</title>
        <authorList>
            <person name="Liang J."/>
        </authorList>
    </citation>
    <scope>NUCLEOTIDE SEQUENCE [LARGE SCALE GENOMIC DNA]</scope>
    <source>
        <strain evidence="1 2">LJC006</strain>
    </source>
</reference>
<dbReference type="AlphaFoldDB" id="A0A3N9TBM9"/>
<organism evidence="1 2">
    <name type="scientific">Vibrio viridaestus</name>
    <dbReference type="NCBI Taxonomy" id="2487322"/>
    <lineage>
        <taxon>Bacteria</taxon>
        <taxon>Pseudomonadati</taxon>
        <taxon>Pseudomonadota</taxon>
        <taxon>Gammaproteobacteria</taxon>
        <taxon>Vibrionales</taxon>
        <taxon>Vibrionaceae</taxon>
        <taxon>Vibrio</taxon>
    </lineage>
</organism>
<keyword evidence="2" id="KW-1185">Reference proteome</keyword>
<name>A0A3N9TBM9_9VIBR</name>
<dbReference type="RefSeq" id="WP_124939201.1">
    <property type="nucleotide sequence ID" value="NZ_RJVQ01000017.1"/>
</dbReference>
<evidence type="ECO:0000313" key="2">
    <source>
        <dbReference type="Proteomes" id="UP000281112"/>
    </source>
</evidence>
<sequence length="231" mass="26337">MSKSDVNHASKPLVSTTVRISGEQHHAIEEMMRQMAMSKQKVLAFLLEEGLKVVKSNSQKEQDDAFSESSFYLFNLSKHENVSDETMMLTKQIIVAKDMYCQRLIRDIGAQRTVYFYSENKGVIAYGKTSGKTLQMGECVYQKLSNFQTLEYPVSVSAVRKILGINFISSNVITPLNDGHKIFEHINSVLHTCPKCGVQARGFNEIEKLFGFRNMPHKISHQSWCRMCRRG</sequence>
<dbReference type="OrthoDB" id="6659686at2"/>
<dbReference type="EMBL" id="RJVQ01000017">
    <property type="protein sequence ID" value="RQW61113.1"/>
    <property type="molecule type" value="Genomic_DNA"/>
</dbReference>